<evidence type="ECO:0000313" key="4">
    <source>
        <dbReference type="Proteomes" id="UP001201262"/>
    </source>
</evidence>
<dbReference type="GO" id="GO:0006302">
    <property type="term" value="P:double-strand break repair"/>
    <property type="evidence" value="ECO:0007669"/>
    <property type="project" value="UniProtKB-ARBA"/>
</dbReference>
<evidence type="ECO:0000256" key="1">
    <source>
        <dbReference type="ARBA" id="ARBA00004173"/>
    </source>
</evidence>
<dbReference type="InterPro" id="IPR011856">
    <property type="entry name" value="tRNA_endonuc-like_dom_sf"/>
</dbReference>
<protein>
    <recommendedName>
        <fullName evidence="5">Restriction endonuclease type IV Mrr domain-containing protein</fullName>
    </recommendedName>
</protein>
<dbReference type="InterPro" id="IPR011335">
    <property type="entry name" value="Restrct_endonuc-II-like"/>
</dbReference>
<dbReference type="Pfam" id="PF10356">
    <property type="entry name" value="RRG7"/>
    <property type="match status" value="2"/>
</dbReference>
<evidence type="ECO:0008006" key="5">
    <source>
        <dbReference type="Google" id="ProtNLM"/>
    </source>
</evidence>
<dbReference type="InterPro" id="IPR018828">
    <property type="entry name" value="RRG7"/>
</dbReference>
<gene>
    <name evidence="3" type="ORF">BGW36DRAFT_367001</name>
</gene>
<comment type="subcellular location">
    <subcellularLocation>
        <location evidence="1">Mitochondrion</location>
    </subcellularLocation>
</comment>
<keyword evidence="4" id="KW-1185">Reference proteome</keyword>
<evidence type="ECO:0000256" key="2">
    <source>
        <dbReference type="ARBA" id="ARBA00023128"/>
    </source>
</evidence>
<dbReference type="Gene3D" id="3.40.1350.10">
    <property type="match status" value="1"/>
</dbReference>
<organism evidence="3 4">
    <name type="scientific">Talaromyces proteolyticus</name>
    <dbReference type="NCBI Taxonomy" id="1131652"/>
    <lineage>
        <taxon>Eukaryota</taxon>
        <taxon>Fungi</taxon>
        <taxon>Dikarya</taxon>
        <taxon>Ascomycota</taxon>
        <taxon>Pezizomycotina</taxon>
        <taxon>Eurotiomycetes</taxon>
        <taxon>Eurotiomycetidae</taxon>
        <taxon>Eurotiales</taxon>
        <taxon>Trichocomaceae</taxon>
        <taxon>Talaromyces</taxon>
        <taxon>Talaromyces sect. Bacilispori</taxon>
    </lineage>
</organism>
<name>A0AAD4L0A4_9EURO</name>
<dbReference type="GeneID" id="70245095"/>
<comment type="caution">
    <text evidence="3">The sequence shown here is derived from an EMBL/GenBank/DDBJ whole genome shotgun (WGS) entry which is preliminary data.</text>
</comment>
<keyword evidence="2" id="KW-0496">Mitochondrion</keyword>
<dbReference type="AlphaFoldDB" id="A0AAD4L0A4"/>
<dbReference type="PANTHER" id="PTHR28133:SF1">
    <property type="entry name" value="REQUIRED FOR RESPIRATORY GROWTH PROTEIN 7, MITOCHONDRIAL"/>
    <property type="match status" value="1"/>
</dbReference>
<dbReference type="Proteomes" id="UP001201262">
    <property type="component" value="Unassembled WGS sequence"/>
</dbReference>
<sequence>MVFLRALPCKPVSFIRLFSSHPVSRQISPFARRLFKIPTAPSAPSQNHHDLPSFLSYAERTTLPEASTTYVGTHYEYTVLKSLRRFAFDLHRVGGRDDAGIDLVGTWHVPGQEYAPLRVVIQCKALKTKLGPNLVRELEGAFRHSPVGWRTMDKLAILVSPREATKGVRDTLRRSTYPLFWIMMDCDGVIRQVLWNPKAGEMGLAPLRVDMRYSRVSSATDEPTQPEAVLTWNEAELMGMECLEKGISRKEAEWLALWGCEDSSYAAKSALLEMVEATFPDINPGAADYEQEALFTKKAEFLALLKEKFAR</sequence>
<reference evidence="3" key="1">
    <citation type="submission" date="2021-12" db="EMBL/GenBank/DDBJ databases">
        <title>Convergent genome expansion in fungi linked to evolution of root-endophyte symbiosis.</title>
        <authorList>
            <consortium name="DOE Joint Genome Institute"/>
            <person name="Ke Y.-H."/>
            <person name="Bonito G."/>
            <person name="Liao H.-L."/>
            <person name="Looney B."/>
            <person name="Rojas-Flechas A."/>
            <person name="Nash J."/>
            <person name="Hameed K."/>
            <person name="Schadt C."/>
            <person name="Martin F."/>
            <person name="Crous P.W."/>
            <person name="Miettinen O."/>
            <person name="Magnuson J.K."/>
            <person name="Labbe J."/>
            <person name="Jacobson D."/>
            <person name="Doktycz M.J."/>
            <person name="Veneault-Fourrey C."/>
            <person name="Kuo A."/>
            <person name="Mondo S."/>
            <person name="Calhoun S."/>
            <person name="Riley R."/>
            <person name="Ohm R."/>
            <person name="LaButti K."/>
            <person name="Andreopoulos B."/>
            <person name="Pangilinan J."/>
            <person name="Nolan M."/>
            <person name="Tritt A."/>
            <person name="Clum A."/>
            <person name="Lipzen A."/>
            <person name="Daum C."/>
            <person name="Barry K."/>
            <person name="Grigoriev I.V."/>
            <person name="Vilgalys R."/>
        </authorList>
    </citation>
    <scope>NUCLEOTIDE SEQUENCE</scope>
    <source>
        <strain evidence="3">PMI_201</strain>
    </source>
</reference>
<dbReference type="RefSeq" id="XP_046077788.1">
    <property type="nucleotide sequence ID" value="XM_046214808.1"/>
</dbReference>
<proteinExistence type="predicted"/>
<dbReference type="GO" id="GO:0005739">
    <property type="term" value="C:mitochondrion"/>
    <property type="evidence" value="ECO:0007669"/>
    <property type="project" value="UniProtKB-SubCell"/>
</dbReference>
<evidence type="ECO:0000313" key="3">
    <source>
        <dbReference type="EMBL" id="KAH8705167.1"/>
    </source>
</evidence>
<dbReference type="SUPFAM" id="SSF52980">
    <property type="entry name" value="Restriction endonuclease-like"/>
    <property type="match status" value="1"/>
</dbReference>
<dbReference type="EMBL" id="JAJTJA010000001">
    <property type="protein sequence ID" value="KAH8705167.1"/>
    <property type="molecule type" value="Genomic_DNA"/>
</dbReference>
<dbReference type="PANTHER" id="PTHR28133">
    <property type="entry name" value="REQUIRED FOR RESPIRATORY GROWTH PROTEIN 7, MITOCHONDRIAL"/>
    <property type="match status" value="1"/>
</dbReference>
<accession>A0AAD4L0A4</accession>
<dbReference type="GO" id="GO:0003676">
    <property type="term" value="F:nucleic acid binding"/>
    <property type="evidence" value="ECO:0007669"/>
    <property type="project" value="InterPro"/>
</dbReference>